<dbReference type="Proteomes" id="UP000536442">
    <property type="component" value="Unassembled WGS sequence"/>
</dbReference>
<dbReference type="InterPro" id="IPR044925">
    <property type="entry name" value="His-Me_finger_sf"/>
</dbReference>
<keyword evidence="3" id="KW-0540">Nuclease</keyword>
<dbReference type="EMBL" id="JABEVQ010000006">
    <property type="protein sequence ID" value="NWN92262.1"/>
    <property type="molecule type" value="Genomic_DNA"/>
</dbReference>
<dbReference type="Pfam" id="PF13392">
    <property type="entry name" value="HNH_3"/>
    <property type="match status" value="1"/>
</dbReference>
<protein>
    <submittedName>
        <fullName evidence="3">HNH endonuclease</fullName>
    </submittedName>
</protein>
<gene>
    <name evidence="3" type="ORF">HLV39_12245</name>
</gene>
<sequence>MTKQPYRQPWTPQQDAWLRKLYGNTPNWKIAAIMGRKLLSVRNRAVRLGLKKSPEYMEREKPGCFRKGHKTWNKGMAFDSGGRSAESRFRPGHAPANKQPIGTEVLDTYGYLKRKVRDDAPAGKSHHNWKFVHVINWEKANGPLPAGHVVRFRDLDSTNVNPDNLVAVSRSEHAVINRWMAMGELPEGGLDALITMAKLKITMRKRQEELA</sequence>
<feature type="region of interest" description="Disordered" evidence="1">
    <location>
        <begin position="80"/>
        <end position="100"/>
    </location>
</feature>
<dbReference type="AlphaFoldDB" id="A0A851HYC0"/>
<dbReference type="SUPFAM" id="SSF54060">
    <property type="entry name" value="His-Me finger endonucleases"/>
    <property type="match status" value="1"/>
</dbReference>
<dbReference type="InterPro" id="IPR003615">
    <property type="entry name" value="HNH_nuc"/>
</dbReference>
<evidence type="ECO:0000259" key="2">
    <source>
        <dbReference type="Pfam" id="PF13392"/>
    </source>
</evidence>
<keyword evidence="3" id="KW-0255">Endonuclease</keyword>
<comment type="caution">
    <text evidence="3">The sequence shown here is derived from an EMBL/GenBank/DDBJ whole genome shotgun (WGS) entry which is preliminary data.</text>
</comment>
<organism evidence="3 4">
    <name type="scientific">Marinobacter adhaerens</name>
    <dbReference type="NCBI Taxonomy" id="1033846"/>
    <lineage>
        <taxon>Bacteria</taxon>
        <taxon>Pseudomonadati</taxon>
        <taxon>Pseudomonadota</taxon>
        <taxon>Gammaproteobacteria</taxon>
        <taxon>Pseudomonadales</taxon>
        <taxon>Marinobacteraceae</taxon>
        <taxon>Marinobacter</taxon>
    </lineage>
</organism>
<name>A0A851HYC0_9GAMM</name>
<dbReference type="GO" id="GO:0004519">
    <property type="term" value="F:endonuclease activity"/>
    <property type="evidence" value="ECO:0007669"/>
    <property type="project" value="UniProtKB-KW"/>
</dbReference>
<evidence type="ECO:0000313" key="4">
    <source>
        <dbReference type="Proteomes" id="UP000536442"/>
    </source>
</evidence>
<feature type="domain" description="HNH nuclease" evidence="2">
    <location>
        <begin position="130"/>
        <end position="175"/>
    </location>
</feature>
<dbReference type="Gene3D" id="3.90.75.20">
    <property type="match status" value="1"/>
</dbReference>
<keyword evidence="4" id="KW-1185">Reference proteome</keyword>
<reference evidence="3 4" key="1">
    <citation type="submission" date="2020-03" db="EMBL/GenBank/DDBJ databases">
        <title>Metagenomic, metatranscriptomic, and metabolomic analyses revealed the key microbes and metabolic features during the fermentation of ganjang, Korean traditional soy sauce.</title>
        <authorList>
            <person name="Chun B.H."/>
            <person name="Jeon C.O."/>
        </authorList>
    </citation>
    <scope>NUCLEOTIDE SEQUENCE [LARGE SCALE GENOMIC DNA]</scope>
    <source>
        <strain evidence="3 4">KG14</strain>
    </source>
</reference>
<evidence type="ECO:0000256" key="1">
    <source>
        <dbReference type="SAM" id="MobiDB-lite"/>
    </source>
</evidence>
<keyword evidence="3" id="KW-0378">Hydrolase</keyword>
<evidence type="ECO:0000313" key="3">
    <source>
        <dbReference type="EMBL" id="NWN92262.1"/>
    </source>
</evidence>
<proteinExistence type="predicted"/>
<accession>A0A851HYC0</accession>